<name>A0AA88N5G6_TACVA</name>
<evidence type="ECO:0000313" key="1">
    <source>
        <dbReference type="EMBL" id="KAK2847865.1"/>
    </source>
</evidence>
<protein>
    <submittedName>
        <fullName evidence="1">Uncharacterized protein</fullName>
    </submittedName>
</protein>
<proteinExistence type="predicted"/>
<reference evidence="1" key="1">
    <citation type="submission" date="2023-08" db="EMBL/GenBank/DDBJ databases">
        <title>Pelteobagrus vachellii genome.</title>
        <authorList>
            <person name="Liu H."/>
        </authorList>
    </citation>
    <scope>NUCLEOTIDE SEQUENCE</scope>
    <source>
        <strain evidence="1">PRFRI_2022a</strain>
        <tissue evidence="1">Muscle</tissue>
    </source>
</reference>
<evidence type="ECO:0000313" key="2">
    <source>
        <dbReference type="Proteomes" id="UP001187315"/>
    </source>
</evidence>
<dbReference type="AlphaFoldDB" id="A0AA88N5G6"/>
<comment type="caution">
    <text evidence="1">The sequence shown here is derived from an EMBL/GenBank/DDBJ whole genome shotgun (WGS) entry which is preliminary data.</text>
</comment>
<sequence length="101" mass="10832">MSYYMDPVSSYQLHHPADHLGVMRQTGGMAVSMVTPSQLPGVCHPQHAPPARVAYAHDITLQEVPNGPDFCPNGLPGSCEALATEALKKIQKFPPPLISVS</sequence>
<dbReference type="Proteomes" id="UP001187315">
    <property type="component" value="Unassembled WGS sequence"/>
</dbReference>
<gene>
    <name evidence="1" type="ORF">Q7C36_009547</name>
</gene>
<keyword evidence="2" id="KW-1185">Reference proteome</keyword>
<accession>A0AA88N5G6</accession>
<organism evidence="1 2">
    <name type="scientific">Tachysurus vachellii</name>
    <name type="common">Darkbarbel catfish</name>
    <name type="synonym">Pelteobagrus vachellii</name>
    <dbReference type="NCBI Taxonomy" id="175792"/>
    <lineage>
        <taxon>Eukaryota</taxon>
        <taxon>Metazoa</taxon>
        <taxon>Chordata</taxon>
        <taxon>Craniata</taxon>
        <taxon>Vertebrata</taxon>
        <taxon>Euteleostomi</taxon>
        <taxon>Actinopterygii</taxon>
        <taxon>Neopterygii</taxon>
        <taxon>Teleostei</taxon>
        <taxon>Ostariophysi</taxon>
        <taxon>Siluriformes</taxon>
        <taxon>Bagridae</taxon>
        <taxon>Tachysurus</taxon>
    </lineage>
</organism>
<dbReference type="EMBL" id="JAVHJS010000009">
    <property type="protein sequence ID" value="KAK2847865.1"/>
    <property type="molecule type" value="Genomic_DNA"/>
</dbReference>